<evidence type="ECO:0000313" key="9">
    <source>
        <dbReference type="EMBL" id="ETO27370.1"/>
    </source>
</evidence>
<dbReference type="Proteomes" id="UP000023152">
    <property type="component" value="Unassembled WGS sequence"/>
</dbReference>
<gene>
    <name evidence="9" type="ORF">RFI_09762</name>
</gene>
<dbReference type="AlphaFoldDB" id="X6NMA8"/>
<evidence type="ECO:0000313" key="10">
    <source>
        <dbReference type="Proteomes" id="UP000023152"/>
    </source>
</evidence>
<dbReference type="OrthoDB" id="203099at2759"/>
<keyword evidence="3 7" id="KW-0812">Transmembrane</keyword>
<evidence type="ECO:0000256" key="8">
    <source>
        <dbReference type="SAM" id="SignalP"/>
    </source>
</evidence>
<comment type="caution">
    <text evidence="9">The sequence shown here is derived from an EMBL/GenBank/DDBJ whole genome shotgun (WGS) entry which is preliminary data.</text>
</comment>
<evidence type="ECO:0000256" key="5">
    <source>
        <dbReference type="ARBA" id="ARBA00023136"/>
    </source>
</evidence>
<name>X6NMA8_RETFI</name>
<comment type="similarity">
    <text evidence="2">Belongs to the LIMR family.</text>
</comment>
<dbReference type="PANTHER" id="PTHR21355:SF0">
    <property type="entry name" value="G-PROTEIN COUPLED RECEPTOR-ASSOCIATED PROTEIN LMBRD2"/>
    <property type="match status" value="1"/>
</dbReference>
<keyword evidence="4 7" id="KW-1133">Transmembrane helix</keyword>
<dbReference type="InterPro" id="IPR051584">
    <property type="entry name" value="GPCR-associated_LMBR1"/>
</dbReference>
<feature type="transmembrane region" description="Helical" evidence="7">
    <location>
        <begin position="152"/>
        <end position="174"/>
    </location>
</feature>
<accession>X6NMA8</accession>
<dbReference type="Pfam" id="PF04791">
    <property type="entry name" value="LMBR1"/>
    <property type="match status" value="1"/>
</dbReference>
<evidence type="ECO:0000256" key="7">
    <source>
        <dbReference type="SAM" id="Phobius"/>
    </source>
</evidence>
<sequence>MVAMAIGFFYLLFTTHLSAARVVALAQSLGNLWGLSLAILMVGYGLVEIPRLLWYRSNHEKRIQYLTWRLAQLQNEKDEAYDRVDECVYLFQHFENKFQKSPLLRQQKKIVNETLEKHGLHDKQVVNPDITLRKIKEGIDRDEISEKLLGNILIYIYKYIYIYIFIYVYLYMYMCIRIRMTNVMYIAKIHTELKMWIFELERGEAWWYKTAHDILTLEMSVKQKKGSKHVPLTNSGLIKQKWRRGGGGMGSKLSYDGHKGVDSYLSLAFPNDPLLLFHPIL</sequence>
<evidence type="ECO:0000256" key="3">
    <source>
        <dbReference type="ARBA" id="ARBA00022692"/>
    </source>
</evidence>
<evidence type="ECO:0000256" key="4">
    <source>
        <dbReference type="ARBA" id="ARBA00022989"/>
    </source>
</evidence>
<keyword evidence="5 7" id="KW-0472">Membrane</keyword>
<feature type="chain" id="PRO_5004975994" evidence="8">
    <location>
        <begin position="21"/>
        <end position="281"/>
    </location>
</feature>
<dbReference type="GO" id="GO:0016020">
    <property type="term" value="C:membrane"/>
    <property type="evidence" value="ECO:0007669"/>
    <property type="project" value="UniProtKB-SubCell"/>
</dbReference>
<keyword evidence="10" id="KW-1185">Reference proteome</keyword>
<keyword evidence="6" id="KW-0175">Coiled coil</keyword>
<evidence type="ECO:0000256" key="2">
    <source>
        <dbReference type="ARBA" id="ARBA00010487"/>
    </source>
</evidence>
<proteinExistence type="inferred from homology"/>
<organism evidence="9 10">
    <name type="scientific">Reticulomyxa filosa</name>
    <dbReference type="NCBI Taxonomy" id="46433"/>
    <lineage>
        <taxon>Eukaryota</taxon>
        <taxon>Sar</taxon>
        <taxon>Rhizaria</taxon>
        <taxon>Retaria</taxon>
        <taxon>Foraminifera</taxon>
        <taxon>Monothalamids</taxon>
        <taxon>Reticulomyxidae</taxon>
        <taxon>Reticulomyxa</taxon>
    </lineage>
</organism>
<dbReference type="InterPro" id="IPR006876">
    <property type="entry name" value="LMBR1-like_membr_prot"/>
</dbReference>
<reference evidence="9 10" key="1">
    <citation type="journal article" date="2013" name="Curr. Biol.">
        <title>The Genome of the Foraminiferan Reticulomyxa filosa.</title>
        <authorList>
            <person name="Glockner G."/>
            <person name="Hulsmann N."/>
            <person name="Schleicher M."/>
            <person name="Noegel A.A."/>
            <person name="Eichinger L."/>
            <person name="Gallinger C."/>
            <person name="Pawlowski J."/>
            <person name="Sierra R."/>
            <person name="Euteneuer U."/>
            <person name="Pillet L."/>
            <person name="Moustafa A."/>
            <person name="Platzer M."/>
            <person name="Groth M."/>
            <person name="Szafranski K."/>
            <person name="Schliwa M."/>
        </authorList>
    </citation>
    <scope>NUCLEOTIDE SEQUENCE [LARGE SCALE GENOMIC DNA]</scope>
</reference>
<feature type="signal peptide" evidence="8">
    <location>
        <begin position="1"/>
        <end position="20"/>
    </location>
</feature>
<dbReference type="PANTHER" id="PTHR21355">
    <property type="entry name" value="G-PROTEIN COUPLED RECEPTOR-ASSOCIATED PROTEIN LMBRD2"/>
    <property type="match status" value="1"/>
</dbReference>
<protein>
    <submittedName>
        <fullName evidence="9">Uncharacterized protein</fullName>
    </submittedName>
</protein>
<keyword evidence="8" id="KW-0732">Signal</keyword>
<feature type="transmembrane region" description="Helical" evidence="7">
    <location>
        <begin position="30"/>
        <end position="54"/>
    </location>
</feature>
<dbReference type="EMBL" id="ASPP01007307">
    <property type="protein sequence ID" value="ETO27370.1"/>
    <property type="molecule type" value="Genomic_DNA"/>
</dbReference>
<evidence type="ECO:0000256" key="1">
    <source>
        <dbReference type="ARBA" id="ARBA00004141"/>
    </source>
</evidence>
<comment type="subcellular location">
    <subcellularLocation>
        <location evidence="1">Membrane</location>
        <topology evidence="1">Multi-pass membrane protein</topology>
    </subcellularLocation>
</comment>
<feature type="coiled-coil region" evidence="6">
    <location>
        <begin position="56"/>
        <end position="83"/>
    </location>
</feature>
<evidence type="ECO:0000256" key="6">
    <source>
        <dbReference type="SAM" id="Coils"/>
    </source>
</evidence>